<dbReference type="Proteomes" id="UP000290819">
    <property type="component" value="Unassembled WGS sequence"/>
</dbReference>
<protein>
    <recommendedName>
        <fullName evidence="5">L,D-transpeptidase</fullName>
    </recommendedName>
</protein>
<evidence type="ECO:0000256" key="1">
    <source>
        <dbReference type="SAM" id="MobiDB-lite"/>
    </source>
</evidence>
<dbReference type="AlphaFoldDB" id="A0A4Q1UQ66"/>
<dbReference type="RefSeq" id="WP_129274649.1">
    <property type="nucleotide sequence ID" value="NZ_MZXW01000050.1"/>
</dbReference>
<dbReference type="EMBL" id="MZXW01000050">
    <property type="protein sequence ID" value="RXT36507.1"/>
    <property type="molecule type" value="Genomic_DNA"/>
</dbReference>
<reference evidence="3 4" key="1">
    <citation type="submission" date="2017-03" db="EMBL/GenBank/DDBJ databases">
        <authorList>
            <person name="Safronova V.I."/>
            <person name="Sazanova A.L."/>
            <person name="Chirak E.R."/>
        </authorList>
    </citation>
    <scope>NUCLEOTIDE SEQUENCE [LARGE SCALE GENOMIC DNA]</scope>
    <source>
        <strain evidence="3 4">Opo-243</strain>
    </source>
</reference>
<sequence length="122" mass="13309">MNAIVMSGTVLVALLASTLTAHAATVGKRDPSRTAQNTVYEYGPRGANRSYRSGPHTRLYVSKRSWLDGGTEVLPGERKFTDYAFPPGTSFARGNNNRPLDRQPLSPDSDLGGFAQRIPISW</sequence>
<name>A0A4Q1UQ66_9BRAD</name>
<accession>A0A4Q1UQ66</accession>
<dbReference type="OrthoDB" id="8138536at2"/>
<keyword evidence="2" id="KW-0732">Signal</keyword>
<organism evidence="3 4">
    <name type="scientific">Bradyrhizobium betae</name>
    <dbReference type="NCBI Taxonomy" id="244734"/>
    <lineage>
        <taxon>Bacteria</taxon>
        <taxon>Pseudomonadati</taxon>
        <taxon>Pseudomonadota</taxon>
        <taxon>Alphaproteobacteria</taxon>
        <taxon>Hyphomicrobiales</taxon>
        <taxon>Nitrobacteraceae</taxon>
        <taxon>Bradyrhizobium</taxon>
    </lineage>
</organism>
<feature type="region of interest" description="Disordered" evidence="1">
    <location>
        <begin position="85"/>
        <end position="112"/>
    </location>
</feature>
<keyword evidence="4" id="KW-1185">Reference proteome</keyword>
<gene>
    <name evidence="3" type="ORF">B5V03_33180</name>
</gene>
<feature type="chain" id="PRO_5020913371" description="L,D-transpeptidase" evidence="2">
    <location>
        <begin position="24"/>
        <end position="122"/>
    </location>
</feature>
<proteinExistence type="predicted"/>
<evidence type="ECO:0000313" key="3">
    <source>
        <dbReference type="EMBL" id="RXT36507.1"/>
    </source>
</evidence>
<comment type="caution">
    <text evidence="3">The sequence shown here is derived from an EMBL/GenBank/DDBJ whole genome shotgun (WGS) entry which is preliminary data.</text>
</comment>
<feature type="signal peptide" evidence="2">
    <location>
        <begin position="1"/>
        <end position="23"/>
    </location>
</feature>
<evidence type="ECO:0000313" key="4">
    <source>
        <dbReference type="Proteomes" id="UP000290819"/>
    </source>
</evidence>
<evidence type="ECO:0000256" key="2">
    <source>
        <dbReference type="SAM" id="SignalP"/>
    </source>
</evidence>
<evidence type="ECO:0008006" key="5">
    <source>
        <dbReference type="Google" id="ProtNLM"/>
    </source>
</evidence>